<dbReference type="SUPFAM" id="SSF55785">
    <property type="entry name" value="PYP-like sensor domain (PAS domain)"/>
    <property type="match status" value="1"/>
</dbReference>
<dbReference type="InterPro" id="IPR000014">
    <property type="entry name" value="PAS"/>
</dbReference>
<gene>
    <name evidence="7" type="ORF">O0V09_08695</name>
</gene>
<dbReference type="GO" id="GO:0043709">
    <property type="term" value="P:cell adhesion involved in single-species biofilm formation"/>
    <property type="evidence" value="ECO:0007669"/>
    <property type="project" value="TreeGrafter"/>
</dbReference>
<evidence type="ECO:0000256" key="3">
    <source>
        <dbReference type="ARBA" id="ARBA00034247"/>
    </source>
</evidence>
<keyword evidence="4" id="KW-1133">Transmembrane helix</keyword>
<dbReference type="FunFam" id="3.30.70.270:FF:000001">
    <property type="entry name" value="Diguanylate cyclase domain protein"/>
    <property type="match status" value="1"/>
</dbReference>
<dbReference type="Pfam" id="PF00990">
    <property type="entry name" value="GGDEF"/>
    <property type="match status" value="1"/>
</dbReference>
<keyword evidence="8" id="KW-1185">Reference proteome</keyword>
<dbReference type="GO" id="GO:0052621">
    <property type="term" value="F:diguanylate cyclase activity"/>
    <property type="evidence" value="ECO:0007669"/>
    <property type="project" value="UniProtKB-EC"/>
</dbReference>
<dbReference type="Pfam" id="PF13426">
    <property type="entry name" value="PAS_9"/>
    <property type="match status" value="1"/>
</dbReference>
<proteinExistence type="predicted"/>
<keyword evidence="4" id="KW-0812">Transmembrane</keyword>
<comment type="catalytic activity">
    <reaction evidence="3">
        <text>2 GTP = 3',3'-c-di-GMP + 2 diphosphate</text>
        <dbReference type="Rhea" id="RHEA:24898"/>
        <dbReference type="ChEBI" id="CHEBI:33019"/>
        <dbReference type="ChEBI" id="CHEBI:37565"/>
        <dbReference type="ChEBI" id="CHEBI:58805"/>
        <dbReference type="EC" id="2.7.7.65"/>
    </reaction>
</comment>
<dbReference type="Gene3D" id="3.30.450.20">
    <property type="entry name" value="PAS domain"/>
    <property type="match status" value="1"/>
</dbReference>
<dbReference type="PROSITE" id="PS50112">
    <property type="entry name" value="PAS"/>
    <property type="match status" value="1"/>
</dbReference>
<dbReference type="PANTHER" id="PTHR45138">
    <property type="entry name" value="REGULATORY COMPONENTS OF SENSORY TRANSDUCTION SYSTEM"/>
    <property type="match status" value="1"/>
</dbReference>
<feature type="domain" description="GGDEF" evidence="6">
    <location>
        <begin position="528"/>
        <end position="657"/>
    </location>
</feature>
<evidence type="ECO:0000259" key="5">
    <source>
        <dbReference type="PROSITE" id="PS50112"/>
    </source>
</evidence>
<dbReference type="EC" id="2.7.7.65" evidence="2"/>
<evidence type="ECO:0000256" key="4">
    <source>
        <dbReference type="SAM" id="Phobius"/>
    </source>
</evidence>
<dbReference type="EMBL" id="JAPTGG010000006">
    <property type="protein sequence ID" value="MCZ0865275.1"/>
    <property type="molecule type" value="Genomic_DNA"/>
</dbReference>
<comment type="cofactor">
    <cofactor evidence="1">
        <name>Mg(2+)</name>
        <dbReference type="ChEBI" id="CHEBI:18420"/>
    </cofactor>
</comment>
<evidence type="ECO:0000313" key="7">
    <source>
        <dbReference type="EMBL" id="MCZ0865275.1"/>
    </source>
</evidence>
<dbReference type="Gene3D" id="3.40.190.10">
    <property type="entry name" value="Periplasmic binding protein-like II"/>
    <property type="match status" value="2"/>
</dbReference>
<evidence type="ECO:0000256" key="1">
    <source>
        <dbReference type="ARBA" id="ARBA00001946"/>
    </source>
</evidence>
<dbReference type="AlphaFoldDB" id="A0A9J6RLA3"/>
<keyword evidence="4" id="KW-0472">Membrane</keyword>
<dbReference type="SMART" id="SM00267">
    <property type="entry name" value="GGDEF"/>
    <property type="match status" value="1"/>
</dbReference>
<dbReference type="InterPro" id="IPR000160">
    <property type="entry name" value="GGDEF_dom"/>
</dbReference>
<accession>A0A9J6RLA3</accession>
<dbReference type="InterPro" id="IPR035965">
    <property type="entry name" value="PAS-like_dom_sf"/>
</dbReference>
<protein>
    <recommendedName>
        <fullName evidence="2">diguanylate cyclase</fullName>
        <ecNumber evidence="2">2.7.7.65</ecNumber>
    </recommendedName>
</protein>
<dbReference type="RefSeq" id="WP_258331422.1">
    <property type="nucleotide sequence ID" value="NZ_JAPTGG010000006.1"/>
</dbReference>
<dbReference type="CDD" id="cd01949">
    <property type="entry name" value="GGDEF"/>
    <property type="match status" value="1"/>
</dbReference>
<dbReference type="CDD" id="cd00130">
    <property type="entry name" value="PAS"/>
    <property type="match status" value="1"/>
</dbReference>
<reference evidence="7 8" key="1">
    <citation type="submission" date="2022-12" db="EMBL/GenBank/DDBJ databases">
        <title>Dasania phycosphaerae sp. nov., isolated from particulate material of the south coast of Korea.</title>
        <authorList>
            <person name="Jiang Y."/>
        </authorList>
    </citation>
    <scope>NUCLEOTIDE SEQUENCE [LARGE SCALE GENOMIC DNA]</scope>
    <source>
        <strain evidence="7 8">GY-19</strain>
    </source>
</reference>
<dbReference type="Proteomes" id="UP001069090">
    <property type="component" value="Unassembled WGS sequence"/>
</dbReference>
<dbReference type="GO" id="GO:0005886">
    <property type="term" value="C:plasma membrane"/>
    <property type="evidence" value="ECO:0007669"/>
    <property type="project" value="TreeGrafter"/>
</dbReference>
<dbReference type="Pfam" id="PF09084">
    <property type="entry name" value="NMT1"/>
    <property type="match status" value="1"/>
</dbReference>
<sequence length="657" mass="75164">MIKTAKLLFKIVLPWLMLVFVTPGYAQLASDRPLEKVRLQLKWKHQFQFAGFYAALKQGYYAEAGFDVEILPVNFQRSASEVVLSGDAEFGVADSSLVLSRMQGRPVVILAALFQHSPLVLLSKQSSNILSPLELVGKQVMYQRNIDDAVLTAMFTEVGLTEDQYTHVPHNFKDDALINGEVDVMSAYITDQTFYFKSKNIPINIISPSNYGIDFYGDMLFTHEDYLLANKEAVLRFREASLRGWDYAINHPQDMVDWIINNLATEKTREHLLFEAENTLRLIKPKLVELGYFSVNRFDRISDIYIQLGLADKTQSTKGIDYREYYRDQPNLQWLYLLLAVLLITVLVVIGLWIYNHRLKIQVVLRSDALDSARTELGFYLEVVDRYVINSVMDEDGRLTRVSRAFCKASGYSSEQLIGRHFEELVHISQKNEVHKAIHSTLANRGRWSGEVLMRHKEQGNFWLFMELEALIDTQGKLAGLMEISINISDKKRIEELSFIDPLTDVYNRRGIQDAFNKVLSQAARYKKDLSVVIFDIDYFKKINDNYGHIQGDKVIKSIADIMRDNVRGADIPGRWGGEEFLIICPETSLAGAYALAEKLRRKIASHEFCDLPPQSCSFGVAQWLENDTYESLIARADGYLYRAKERGRNCTEGEVG</sequence>
<dbReference type="NCBIfam" id="TIGR00229">
    <property type="entry name" value="sensory_box"/>
    <property type="match status" value="1"/>
</dbReference>
<dbReference type="InterPro" id="IPR043128">
    <property type="entry name" value="Rev_trsase/Diguanyl_cyclase"/>
</dbReference>
<dbReference type="InterPro" id="IPR015168">
    <property type="entry name" value="SsuA/THI5"/>
</dbReference>
<dbReference type="GO" id="GO:1902201">
    <property type="term" value="P:negative regulation of bacterial-type flagellum-dependent cell motility"/>
    <property type="evidence" value="ECO:0007669"/>
    <property type="project" value="TreeGrafter"/>
</dbReference>
<name>A0A9J6RLA3_9GAMM</name>
<dbReference type="NCBIfam" id="TIGR00254">
    <property type="entry name" value="GGDEF"/>
    <property type="match status" value="1"/>
</dbReference>
<dbReference type="SUPFAM" id="SSF55073">
    <property type="entry name" value="Nucleotide cyclase"/>
    <property type="match status" value="1"/>
</dbReference>
<feature type="transmembrane region" description="Helical" evidence="4">
    <location>
        <begin position="334"/>
        <end position="355"/>
    </location>
</feature>
<dbReference type="Gene3D" id="3.30.70.270">
    <property type="match status" value="1"/>
</dbReference>
<dbReference type="SUPFAM" id="SSF53850">
    <property type="entry name" value="Periplasmic binding protein-like II"/>
    <property type="match status" value="1"/>
</dbReference>
<comment type="caution">
    <text evidence="7">The sequence shown here is derived from an EMBL/GenBank/DDBJ whole genome shotgun (WGS) entry which is preliminary data.</text>
</comment>
<dbReference type="InterPro" id="IPR029787">
    <property type="entry name" value="Nucleotide_cyclase"/>
</dbReference>
<dbReference type="PANTHER" id="PTHR45138:SF9">
    <property type="entry name" value="DIGUANYLATE CYCLASE DGCM-RELATED"/>
    <property type="match status" value="1"/>
</dbReference>
<dbReference type="InterPro" id="IPR050469">
    <property type="entry name" value="Diguanylate_Cyclase"/>
</dbReference>
<evidence type="ECO:0000259" key="6">
    <source>
        <dbReference type="PROSITE" id="PS50887"/>
    </source>
</evidence>
<organism evidence="7 8">
    <name type="scientific">Dasania phycosphaerae</name>
    <dbReference type="NCBI Taxonomy" id="2950436"/>
    <lineage>
        <taxon>Bacteria</taxon>
        <taxon>Pseudomonadati</taxon>
        <taxon>Pseudomonadota</taxon>
        <taxon>Gammaproteobacteria</taxon>
        <taxon>Cellvibrionales</taxon>
        <taxon>Spongiibacteraceae</taxon>
        <taxon>Dasania</taxon>
    </lineage>
</organism>
<feature type="domain" description="PAS" evidence="5">
    <location>
        <begin position="392"/>
        <end position="445"/>
    </location>
</feature>
<dbReference type="PROSITE" id="PS50887">
    <property type="entry name" value="GGDEF"/>
    <property type="match status" value="1"/>
</dbReference>
<evidence type="ECO:0000256" key="2">
    <source>
        <dbReference type="ARBA" id="ARBA00012528"/>
    </source>
</evidence>
<evidence type="ECO:0000313" key="8">
    <source>
        <dbReference type="Proteomes" id="UP001069090"/>
    </source>
</evidence>